<dbReference type="InterPro" id="IPR006037">
    <property type="entry name" value="RCK_C"/>
</dbReference>
<dbReference type="PANTHER" id="PTHR43833:SF5">
    <property type="entry name" value="TRK SYSTEM POTASSIUM UPTAKE PROTEIN TRKA"/>
    <property type="match status" value="1"/>
</dbReference>
<feature type="domain" description="RCK C-terminal" evidence="8">
    <location>
        <begin position="364"/>
        <end position="445"/>
    </location>
</feature>
<dbReference type="GO" id="GO:0005886">
    <property type="term" value="C:plasma membrane"/>
    <property type="evidence" value="ECO:0007669"/>
    <property type="project" value="InterPro"/>
</dbReference>
<dbReference type="InterPro" id="IPR036291">
    <property type="entry name" value="NAD(P)-bd_dom_sf"/>
</dbReference>
<feature type="domain" description="RCK N-terminal" evidence="7">
    <location>
        <begin position="227"/>
        <end position="344"/>
    </location>
</feature>
<dbReference type="SUPFAM" id="SSF116726">
    <property type="entry name" value="TrkA C-terminal domain-like"/>
    <property type="match status" value="2"/>
</dbReference>
<dbReference type="AlphaFoldDB" id="A0A517ZBD1"/>
<evidence type="ECO:0000256" key="1">
    <source>
        <dbReference type="ARBA" id="ARBA00017378"/>
    </source>
</evidence>
<name>A0A517ZBD1_9PLAN</name>
<dbReference type="InterPro" id="IPR050721">
    <property type="entry name" value="Trk_Ktr_HKT_K-transport"/>
</dbReference>
<evidence type="ECO:0000313" key="10">
    <source>
        <dbReference type="Proteomes" id="UP000320496"/>
    </source>
</evidence>
<evidence type="ECO:0000256" key="3">
    <source>
        <dbReference type="ARBA" id="ARBA00022538"/>
    </source>
</evidence>
<feature type="domain" description="RCK C-terminal" evidence="8">
    <location>
        <begin position="141"/>
        <end position="222"/>
    </location>
</feature>
<evidence type="ECO:0000259" key="7">
    <source>
        <dbReference type="PROSITE" id="PS51201"/>
    </source>
</evidence>
<evidence type="ECO:0000256" key="6">
    <source>
        <dbReference type="ARBA" id="ARBA00023065"/>
    </source>
</evidence>
<dbReference type="InterPro" id="IPR006036">
    <property type="entry name" value="K_uptake_TrkA"/>
</dbReference>
<dbReference type="PANTHER" id="PTHR43833">
    <property type="entry name" value="POTASSIUM CHANNEL PROTEIN 2-RELATED-RELATED"/>
    <property type="match status" value="1"/>
</dbReference>
<protein>
    <recommendedName>
        <fullName evidence="1">Trk system potassium uptake protein TrkA</fullName>
    </recommendedName>
</protein>
<dbReference type="OrthoDB" id="9775180at2"/>
<organism evidence="9 10">
    <name type="scientific">Maioricimonas rarisocia</name>
    <dbReference type="NCBI Taxonomy" id="2528026"/>
    <lineage>
        <taxon>Bacteria</taxon>
        <taxon>Pseudomonadati</taxon>
        <taxon>Planctomycetota</taxon>
        <taxon>Planctomycetia</taxon>
        <taxon>Planctomycetales</taxon>
        <taxon>Planctomycetaceae</taxon>
        <taxon>Maioricimonas</taxon>
    </lineage>
</organism>
<evidence type="ECO:0000256" key="2">
    <source>
        <dbReference type="ARBA" id="ARBA00022448"/>
    </source>
</evidence>
<dbReference type="PROSITE" id="PS51202">
    <property type="entry name" value="RCK_C"/>
    <property type="match status" value="2"/>
</dbReference>
<dbReference type="Gene3D" id="3.40.50.720">
    <property type="entry name" value="NAD(P)-binding Rossmann-like Domain"/>
    <property type="match status" value="2"/>
</dbReference>
<reference evidence="9 10" key="1">
    <citation type="submission" date="2019-02" db="EMBL/GenBank/DDBJ databases">
        <title>Deep-cultivation of Planctomycetes and their phenomic and genomic characterization uncovers novel biology.</title>
        <authorList>
            <person name="Wiegand S."/>
            <person name="Jogler M."/>
            <person name="Boedeker C."/>
            <person name="Pinto D."/>
            <person name="Vollmers J."/>
            <person name="Rivas-Marin E."/>
            <person name="Kohn T."/>
            <person name="Peeters S.H."/>
            <person name="Heuer A."/>
            <person name="Rast P."/>
            <person name="Oberbeckmann S."/>
            <person name="Bunk B."/>
            <person name="Jeske O."/>
            <person name="Meyerdierks A."/>
            <person name="Storesund J.E."/>
            <person name="Kallscheuer N."/>
            <person name="Luecker S."/>
            <person name="Lage O.M."/>
            <person name="Pohl T."/>
            <person name="Merkel B.J."/>
            <person name="Hornburger P."/>
            <person name="Mueller R.-W."/>
            <person name="Bruemmer F."/>
            <person name="Labrenz M."/>
            <person name="Spormann A.M."/>
            <person name="Op den Camp H."/>
            <person name="Overmann J."/>
            <person name="Amann R."/>
            <person name="Jetten M.S.M."/>
            <person name="Mascher T."/>
            <person name="Medema M.H."/>
            <person name="Devos D.P."/>
            <person name="Kaster A.-K."/>
            <person name="Ovreas L."/>
            <person name="Rohde M."/>
            <person name="Galperin M.Y."/>
            <person name="Jogler C."/>
        </authorList>
    </citation>
    <scope>NUCLEOTIDE SEQUENCE [LARGE SCALE GENOMIC DNA]</scope>
    <source>
        <strain evidence="9 10">Mal4</strain>
    </source>
</reference>
<accession>A0A517ZBD1</accession>
<proteinExistence type="predicted"/>
<dbReference type="PRINTS" id="PR00335">
    <property type="entry name" value="KUPTAKETRKA"/>
</dbReference>
<evidence type="ECO:0000259" key="8">
    <source>
        <dbReference type="PROSITE" id="PS51202"/>
    </source>
</evidence>
<dbReference type="PROSITE" id="PS51201">
    <property type="entry name" value="RCK_N"/>
    <property type="match status" value="2"/>
</dbReference>
<keyword evidence="6" id="KW-0406">Ion transport</keyword>
<evidence type="ECO:0000313" key="9">
    <source>
        <dbReference type="EMBL" id="QDU39767.1"/>
    </source>
</evidence>
<sequence length="447" mass="48932">MHIVILGAGTVGTSIAELLCANQHNVCIIDDSRAALDVIEEKLDVQTVHGSACEVIPLFQAGVQNAELCLAVTQRDEVNLIGASLSRAMGARRSVARIFNPAYRDISTFDYQRHFHIDRLLSLEQLTALELSKGVRKRELFAVEHFARGGVQVQEVGADSDARAVGRKLRDLELPSHVRIGLLSNGSRAWIPAADDVIQAGDRVTLIGQGDAIEEVKKRFERKTQAALRVIIVGGGEVGFHLARGLQRDRYRVVLMDTDDRRCEYLSQRLPKCTILKADATRRGEMEEARVGSADVFIATMGRDEDNIVCGVEARELGAKRILSVVRRPDYANVLEKLGIDVAVSPRKVMAREVLGMLAHGPIIGQSEIGGGSAAVWEIEIQKGAPITRAPLKEIQLQKSLIAAIVREEHVSVAGGDDRLQPGDTAVVLVQKDSEEQTLELFEPDEK</sequence>
<dbReference type="InterPro" id="IPR003148">
    <property type="entry name" value="RCK_N"/>
</dbReference>
<dbReference type="Gene3D" id="3.30.70.1450">
    <property type="entry name" value="Regulator of K+ conductance, C-terminal domain"/>
    <property type="match status" value="2"/>
</dbReference>
<dbReference type="NCBIfam" id="NF007039">
    <property type="entry name" value="PRK09496.3-2"/>
    <property type="match status" value="1"/>
</dbReference>
<keyword evidence="10" id="KW-1185">Reference proteome</keyword>
<evidence type="ECO:0000256" key="5">
    <source>
        <dbReference type="ARBA" id="ARBA00023027"/>
    </source>
</evidence>
<dbReference type="InterPro" id="IPR036721">
    <property type="entry name" value="RCK_C_sf"/>
</dbReference>
<dbReference type="RefSeq" id="WP_145370917.1">
    <property type="nucleotide sequence ID" value="NZ_CP036275.1"/>
</dbReference>
<gene>
    <name evidence="9" type="primary">trkA</name>
    <name evidence="9" type="ORF">Mal4_41140</name>
</gene>
<keyword evidence="2" id="KW-0813">Transport</keyword>
<dbReference type="KEGG" id="mri:Mal4_41140"/>
<dbReference type="EMBL" id="CP036275">
    <property type="protein sequence ID" value="QDU39767.1"/>
    <property type="molecule type" value="Genomic_DNA"/>
</dbReference>
<dbReference type="Proteomes" id="UP000320496">
    <property type="component" value="Chromosome"/>
</dbReference>
<keyword evidence="5" id="KW-0520">NAD</keyword>
<evidence type="ECO:0000256" key="4">
    <source>
        <dbReference type="ARBA" id="ARBA00022958"/>
    </source>
</evidence>
<dbReference type="SUPFAM" id="SSF51735">
    <property type="entry name" value="NAD(P)-binding Rossmann-fold domains"/>
    <property type="match status" value="2"/>
</dbReference>
<feature type="domain" description="RCK N-terminal" evidence="7">
    <location>
        <begin position="1"/>
        <end position="121"/>
    </location>
</feature>
<keyword evidence="3" id="KW-0633">Potassium transport</keyword>
<keyword evidence="4" id="KW-0630">Potassium</keyword>
<dbReference type="Pfam" id="PF02254">
    <property type="entry name" value="TrkA_N"/>
    <property type="match status" value="2"/>
</dbReference>
<dbReference type="GO" id="GO:0015079">
    <property type="term" value="F:potassium ion transmembrane transporter activity"/>
    <property type="evidence" value="ECO:0007669"/>
    <property type="project" value="InterPro"/>
</dbReference>
<dbReference type="Pfam" id="PF02080">
    <property type="entry name" value="TrkA_C"/>
    <property type="match status" value="2"/>
</dbReference>